<comment type="caution">
    <text evidence="16">The sequence shown here is derived from an EMBL/GenBank/DDBJ whole genome shotgun (WGS) entry which is preliminary data.</text>
</comment>
<reference evidence="16 17" key="1">
    <citation type="submission" date="2014-09" db="EMBL/GenBank/DDBJ databases">
        <title>Genome sequences of Lysobacter dokdonensis DS-58.</title>
        <authorList>
            <person name="Kim J.F."/>
            <person name="Kwak M.-J."/>
        </authorList>
    </citation>
    <scope>NUCLEOTIDE SEQUENCE [LARGE SCALE GENOMIC DNA]</scope>
    <source>
        <strain evidence="16 17">DS-58</strain>
    </source>
</reference>
<evidence type="ECO:0000256" key="7">
    <source>
        <dbReference type="ARBA" id="ARBA00023065"/>
    </source>
</evidence>
<evidence type="ECO:0000256" key="5">
    <source>
        <dbReference type="ARBA" id="ARBA00022692"/>
    </source>
</evidence>
<keyword evidence="16" id="KW-0675">Receptor</keyword>
<keyword evidence="7" id="KW-0406">Ion transport</keyword>
<dbReference type="OrthoDB" id="127311at2"/>
<dbReference type="Proteomes" id="UP000030518">
    <property type="component" value="Unassembled WGS sequence"/>
</dbReference>
<gene>
    <name evidence="16" type="ORF">LF41_1869</name>
</gene>
<dbReference type="PROSITE" id="PS52016">
    <property type="entry name" value="TONB_DEPENDENT_REC_3"/>
    <property type="match status" value="1"/>
</dbReference>
<evidence type="ECO:0000256" key="9">
    <source>
        <dbReference type="ARBA" id="ARBA00023136"/>
    </source>
</evidence>
<dbReference type="Pfam" id="PF00593">
    <property type="entry name" value="TonB_dep_Rec_b-barrel"/>
    <property type="match status" value="1"/>
</dbReference>
<dbReference type="CDD" id="cd01347">
    <property type="entry name" value="ligand_gated_channel"/>
    <property type="match status" value="1"/>
</dbReference>
<keyword evidence="17" id="KW-1185">Reference proteome</keyword>
<evidence type="ECO:0000256" key="1">
    <source>
        <dbReference type="ARBA" id="ARBA00004571"/>
    </source>
</evidence>
<keyword evidence="2 11" id="KW-0813">Transport</keyword>
<keyword evidence="10 11" id="KW-0998">Cell outer membrane</keyword>
<dbReference type="Gene3D" id="2.40.170.20">
    <property type="entry name" value="TonB-dependent receptor, beta-barrel domain"/>
    <property type="match status" value="1"/>
</dbReference>
<dbReference type="GO" id="GO:0006826">
    <property type="term" value="P:iron ion transport"/>
    <property type="evidence" value="ECO:0007669"/>
    <property type="project" value="UniProtKB-KW"/>
</dbReference>
<evidence type="ECO:0000256" key="12">
    <source>
        <dbReference type="RuleBase" id="RU003357"/>
    </source>
</evidence>
<dbReference type="RefSeq" id="WP_036171496.1">
    <property type="nucleotide sequence ID" value="NZ_JRKJ01000023.1"/>
</dbReference>
<dbReference type="Pfam" id="PF07715">
    <property type="entry name" value="Plug"/>
    <property type="match status" value="1"/>
</dbReference>
<dbReference type="GO" id="GO:0009279">
    <property type="term" value="C:cell outer membrane"/>
    <property type="evidence" value="ECO:0007669"/>
    <property type="project" value="UniProtKB-SubCell"/>
</dbReference>
<evidence type="ECO:0000259" key="14">
    <source>
        <dbReference type="Pfam" id="PF00593"/>
    </source>
</evidence>
<dbReference type="STRING" id="1300345.LF41_1869"/>
<evidence type="ECO:0000256" key="6">
    <source>
        <dbReference type="ARBA" id="ARBA00023004"/>
    </source>
</evidence>
<dbReference type="AlphaFoldDB" id="A0A0A2WID6"/>
<accession>A0A0A2WID6</accession>
<dbReference type="PATRIC" id="fig|1300345.3.peg.2917"/>
<comment type="similarity">
    <text evidence="11 12">Belongs to the TonB-dependent receptor family.</text>
</comment>
<keyword evidence="6" id="KW-0408">Iron</keyword>
<dbReference type="InterPro" id="IPR039426">
    <property type="entry name" value="TonB-dep_rcpt-like"/>
</dbReference>
<feature type="domain" description="TonB-dependent receptor-like beta-barrel" evidence="14">
    <location>
        <begin position="293"/>
        <end position="734"/>
    </location>
</feature>
<evidence type="ECO:0000313" key="17">
    <source>
        <dbReference type="Proteomes" id="UP000030518"/>
    </source>
</evidence>
<evidence type="ECO:0000256" key="4">
    <source>
        <dbReference type="ARBA" id="ARBA00022496"/>
    </source>
</evidence>
<dbReference type="InterPro" id="IPR012910">
    <property type="entry name" value="Plug_dom"/>
</dbReference>
<evidence type="ECO:0000313" key="16">
    <source>
        <dbReference type="EMBL" id="KGQ18015.1"/>
    </source>
</evidence>
<name>A0A0A2WID6_9GAMM</name>
<keyword evidence="5 11" id="KW-0812">Transmembrane</keyword>
<sequence length="776" mass="84151">MHKHHPRAASMRRHTLTSAIAITLALGFAGQAMAQDAAPADQQPAATAQELDVVTVTANKRTENIREVAAAVTKLSDQQLENINATQMSDYANYVPGLQVQDSGSPGQTQVSMRGIAALSPGSTVGTYVDEAPVGSNSLYQQATLFALDLLPYDIENIEVLRGPQGTLYGAGAMGGLIKYVMKKPDTSQNEFRVGMGVGDTQGADGTSLNWRIGGNLVLAQDSIALRASFASNQPNGYVDNLVTGQQDINDSEQNSGRASFLWHNDKASVQFAIMKQKIDSPNNSVIALQPETHDDIYGLANFVVVDEVFKKDIENYALTVDYDFGFANFVSATSYGDVFTSITTDQTYTYGDYTTLFGLPGGSAYLTNDLRLKQFTQEFRLSSKGDGAFEWLVGAFYDDERGDNHQFVPLTQFDGSPLPEPFNSLVGSLGDLYLPSTYEETAVFGNASYKFNEWFKLGAGVRWARNEQEFTQDVVAGLLAPIGTEFNTSEEDVVTWSITPQFQVSEDVMVYGKVSTGYQPGGPNIVVNGLPPQVDSSTLTSYELGMKSAFADNRVFLDVVGYQIHWEDIQVASLVNGVSGLVNGGEATSQGLEVSAMFRPVDGLTLGLNAAYNDANIDEDFPLITVPAGGGANVLINTGLKGDRMPYVPDLTWSATADYYLPLSGDWGMNVGGGYRFVDDRTTATTQRQVVEFGGTVLDTELTPGLVIDSYQALDLYASFSNAHWTVRGYMKNAFDERAYSTMGDVTNQVTGVTHHTSATPIMPRTFGIEVDYRF</sequence>
<keyword evidence="4" id="KW-0410">Iron transport</keyword>
<evidence type="ECO:0000256" key="2">
    <source>
        <dbReference type="ARBA" id="ARBA00022448"/>
    </source>
</evidence>
<feature type="signal peptide" evidence="13">
    <location>
        <begin position="1"/>
        <end position="34"/>
    </location>
</feature>
<feature type="domain" description="TonB-dependent receptor plug" evidence="15">
    <location>
        <begin position="65"/>
        <end position="176"/>
    </location>
</feature>
<keyword evidence="13" id="KW-0732">Signal</keyword>
<evidence type="ECO:0000259" key="15">
    <source>
        <dbReference type="Pfam" id="PF07715"/>
    </source>
</evidence>
<evidence type="ECO:0000256" key="10">
    <source>
        <dbReference type="ARBA" id="ARBA00023237"/>
    </source>
</evidence>
<dbReference type="PANTHER" id="PTHR32552:SF81">
    <property type="entry name" value="TONB-DEPENDENT OUTER MEMBRANE RECEPTOR"/>
    <property type="match status" value="1"/>
</dbReference>
<protein>
    <submittedName>
        <fullName evidence="16">TonB-dependent receptor</fullName>
    </submittedName>
</protein>
<dbReference type="EMBL" id="JRKJ01000023">
    <property type="protein sequence ID" value="KGQ18015.1"/>
    <property type="molecule type" value="Genomic_DNA"/>
</dbReference>
<proteinExistence type="inferred from homology"/>
<evidence type="ECO:0000256" key="3">
    <source>
        <dbReference type="ARBA" id="ARBA00022452"/>
    </source>
</evidence>
<dbReference type="InterPro" id="IPR036942">
    <property type="entry name" value="Beta-barrel_TonB_sf"/>
</dbReference>
<feature type="chain" id="PRO_5001996553" evidence="13">
    <location>
        <begin position="35"/>
        <end position="776"/>
    </location>
</feature>
<keyword evidence="3 11" id="KW-1134">Transmembrane beta strand</keyword>
<dbReference type="SUPFAM" id="SSF56935">
    <property type="entry name" value="Porins"/>
    <property type="match status" value="1"/>
</dbReference>
<dbReference type="eggNOG" id="COG4771">
    <property type="taxonomic scope" value="Bacteria"/>
</dbReference>
<evidence type="ECO:0000256" key="13">
    <source>
        <dbReference type="SAM" id="SignalP"/>
    </source>
</evidence>
<dbReference type="PANTHER" id="PTHR32552">
    <property type="entry name" value="FERRICHROME IRON RECEPTOR-RELATED"/>
    <property type="match status" value="1"/>
</dbReference>
<evidence type="ECO:0000256" key="8">
    <source>
        <dbReference type="ARBA" id="ARBA00023077"/>
    </source>
</evidence>
<dbReference type="InterPro" id="IPR000531">
    <property type="entry name" value="Beta-barrel_TonB"/>
</dbReference>
<evidence type="ECO:0000256" key="11">
    <source>
        <dbReference type="PROSITE-ProRule" id="PRU01360"/>
    </source>
</evidence>
<keyword evidence="9 11" id="KW-0472">Membrane</keyword>
<comment type="subcellular location">
    <subcellularLocation>
        <location evidence="1 11">Cell outer membrane</location>
        <topology evidence="1 11">Multi-pass membrane protein</topology>
    </subcellularLocation>
</comment>
<organism evidence="16 17">
    <name type="scientific">Lysobacter dokdonensis DS-58</name>
    <dbReference type="NCBI Taxonomy" id="1300345"/>
    <lineage>
        <taxon>Bacteria</taxon>
        <taxon>Pseudomonadati</taxon>
        <taxon>Pseudomonadota</taxon>
        <taxon>Gammaproteobacteria</taxon>
        <taxon>Lysobacterales</taxon>
        <taxon>Lysobacteraceae</taxon>
        <taxon>Noviluteimonas</taxon>
    </lineage>
</organism>
<keyword evidence="8 12" id="KW-0798">TonB box</keyword>